<comment type="caution">
    <text evidence="1">The sequence shown here is derived from an EMBL/GenBank/DDBJ whole genome shotgun (WGS) entry which is preliminary data.</text>
</comment>
<gene>
    <name evidence="1" type="ORF">QWZ18_25330</name>
</gene>
<evidence type="ECO:0000313" key="1">
    <source>
        <dbReference type="EMBL" id="MDN3573917.1"/>
    </source>
</evidence>
<organism evidence="1 2">
    <name type="scientific">Methylobacterium longum</name>
    <dbReference type="NCBI Taxonomy" id="767694"/>
    <lineage>
        <taxon>Bacteria</taxon>
        <taxon>Pseudomonadati</taxon>
        <taxon>Pseudomonadota</taxon>
        <taxon>Alphaproteobacteria</taxon>
        <taxon>Hyphomicrobiales</taxon>
        <taxon>Methylobacteriaceae</taxon>
        <taxon>Methylobacterium</taxon>
    </lineage>
</organism>
<accession>A0ABT8AVD3</accession>
<keyword evidence="2" id="KW-1185">Reference proteome</keyword>
<evidence type="ECO:0000313" key="2">
    <source>
        <dbReference type="Proteomes" id="UP001244297"/>
    </source>
</evidence>
<reference evidence="2" key="1">
    <citation type="journal article" date="2019" name="Int. J. Syst. Evol. Microbiol.">
        <title>The Global Catalogue of Microorganisms (GCM) 10K type strain sequencing project: providing services to taxonomists for standard genome sequencing and annotation.</title>
        <authorList>
            <consortium name="The Broad Institute Genomics Platform"/>
            <consortium name="The Broad Institute Genome Sequencing Center for Infectious Disease"/>
            <person name="Wu L."/>
            <person name="Ma J."/>
        </authorList>
    </citation>
    <scope>NUCLEOTIDE SEQUENCE [LARGE SCALE GENOMIC DNA]</scope>
    <source>
        <strain evidence="2">CECT 7806</strain>
    </source>
</reference>
<name>A0ABT8AVD3_9HYPH</name>
<protein>
    <submittedName>
        <fullName evidence="1">Uncharacterized protein</fullName>
    </submittedName>
</protein>
<dbReference type="EMBL" id="JAUFPT010000088">
    <property type="protein sequence ID" value="MDN3573917.1"/>
    <property type="molecule type" value="Genomic_DNA"/>
</dbReference>
<sequence>MSKRTISWAAALRELKADRAVRCSVREERLRTTAGLRGAPALAMSVWRGRSGRRYVVVVQPLDSLDLVAEHAAVILAVARDEHGQASVAAARACEDGDPGFLGWLAACAALGARELHAYRLAESKSERAEVAADLGGPTAHSAAGVA</sequence>
<dbReference type="Proteomes" id="UP001244297">
    <property type="component" value="Unassembled WGS sequence"/>
</dbReference>
<proteinExistence type="predicted"/>
<dbReference type="RefSeq" id="WP_238291345.1">
    <property type="nucleotide sequence ID" value="NZ_BPQS01000036.1"/>
</dbReference>